<dbReference type="InterPro" id="IPR012312">
    <property type="entry name" value="Hemerythrin-like"/>
</dbReference>
<evidence type="ECO:0000313" key="3">
    <source>
        <dbReference type="Proteomes" id="UP001521785"/>
    </source>
</evidence>
<evidence type="ECO:0000313" key="2">
    <source>
        <dbReference type="EMBL" id="KAL1596292.1"/>
    </source>
</evidence>
<comment type="caution">
    <text evidence="2">The sequence shown here is derived from an EMBL/GenBank/DDBJ whole genome shotgun (WGS) entry which is preliminary data.</text>
</comment>
<gene>
    <name evidence="2" type="ORF">SLS60_008937</name>
</gene>
<dbReference type="EMBL" id="JAKJXO020000014">
    <property type="protein sequence ID" value="KAL1596292.1"/>
    <property type="molecule type" value="Genomic_DNA"/>
</dbReference>
<dbReference type="PANTHER" id="PTHR35585">
    <property type="entry name" value="HHE DOMAIN PROTEIN (AFU_ORTHOLOGUE AFUA_4G00730)"/>
    <property type="match status" value="1"/>
</dbReference>
<dbReference type="Proteomes" id="UP001521785">
    <property type="component" value="Unassembled WGS sequence"/>
</dbReference>
<organism evidence="2 3">
    <name type="scientific">Paraconiothyrium brasiliense</name>
    <dbReference type="NCBI Taxonomy" id="300254"/>
    <lineage>
        <taxon>Eukaryota</taxon>
        <taxon>Fungi</taxon>
        <taxon>Dikarya</taxon>
        <taxon>Ascomycota</taxon>
        <taxon>Pezizomycotina</taxon>
        <taxon>Dothideomycetes</taxon>
        <taxon>Pleosporomycetidae</taxon>
        <taxon>Pleosporales</taxon>
        <taxon>Massarineae</taxon>
        <taxon>Didymosphaeriaceae</taxon>
        <taxon>Paraconiothyrium</taxon>
    </lineage>
</organism>
<dbReference type="Gene3D" id="1.20.120.520">
    <property type="entry name" value="nmb1532 protein domain like"/>
    <property type="match status" value="1"/>
</dbReference>
<name>A0ABR3QWZ0_9PLEO</name>
<protein>
    <recommendedName>
        <fullName evidence="1">Hemerythrin-like domain-containing protein</fullName>
    </recommendedName>
</protein>
<accession>A0ABR3QWZ0</accession>
<keyword evidence="3" id="KW-1185">Reference proteome</keyword>
<proteinExistence type="predicted"/>
<evidence type="ECO:0000259" key="1">
    <source>
        <dbReference type="Pfam" id="PF01814"/>
    </source>
</evidence>
<dbReference type="PANTHER" id="PTHR35585:SF1">
    <property type="entry name" value="HHE DOMAIN PROTEIN (AFU_ORTHOLOGUE AFUA_4G00730)"/>
    <property type="match status" value="1"/>
</dbReference>
<feature type="domain" description="Hemerythrin-like" evidence="1">
    <location>
        <begin position="4"/>
        <end position="120"/>
    </location>
</feature>
<reference evidence="2 3" key="1">
    <citation type="submission" date="2024-02" db="EMBL/GenBank/DDBJ databases">
        <title>De novo assembly and annotation of 12 fungi associated with fruit tree decline syndrome in Ontario, Canada.</title>
        <authorList>
            <person name="Sulman M."/>
            <person name="Ellouze W."/>
            <person name="Ilyukhin E."/>
        </authorList>
    </citation>
    <scope>NUCLEOTIDE SEQUENCE [LARGE SCALE GENOMIC DNA]</scope>
    <source>
        <strain evidence="2 3">M42-189</strain>
    </source>
</reference>
<dbReference type="Pfam" id="PF01814">
    <property type="entry name" value="Hemerythrin"/>
    <property type="match status" value="1"/>
</dbReference>
<sequence>MSTISDVIIHDHRELKHYYNEIVNSRDHDHQDRYGNQFVWELARHSIAEELIVYPGFEDYLEDGKAMAESDRKQHHKLKTQLKEFQRMKSEDPEYIPKLKTLYTLLERHIAEEEKEDLPKFEKALSRQDGASAKLAANFQRTKNFVPTRSHPSAGENPAFESVMGLLAAPIDRLADMFRKFPPK</sequence>